<evidence type="ECO:0008006" key="8">
    <source>
        <dbReference type="Google" id="ProtNLM"/>
    </source>
</evidence>
<evidence type="ECO:0000256" key="3">
    <source>
        <dbReference type="ARBA" id="ARBA00022989"/>
    </source>
</evidence>
<comment type="subcellular location">
    <subcellularLocation>
        <location evidence="1">Membrane</location>
        <topology evidence="1">Multi-pass membrane protein</topology>
    </subcellularLocation>
</comment>
<dbReference type="Proteomes" id="UP000052013">
    <property type="component" value="Unassembled WGS sequence"/>
</dbReference>
<feature type="transmembrane region" description="Helical" evidence="5">
    <location>
        <begin position="42"/>
        <end position="63"/>
    </location>
</feature>
<keyword evidence="3 5" id="KW-1133">Transmembrane helix</keyword>
<dbReference type="InterPro" id="IPR019109">
    <property type="entry name" value="MamF_MmsF"/>
</dbReference>
<dbReference type="AlphaFoldDB" id="A0A0R1S2K2"/>
<gene>
    <name evidence="6" type="ORF">FC85_GL001674</name>
</gene>
<name>A0A0R1S2K2_9LACO</name>
<reference evidence="6 7" key="1">
    <citation type="journal article" date="2015" name="Genome Announc.">
        <title>Expanding the biotechnology potential of lactobacilli through comparative genomics of 213 strains and associated genera.</title>
        <authorList>
            <person name="Sun Z."/>
            <person name="Harris H.M."/>
            <person name="McCann A."/>
            <person name="Guo C."/>
            <person name="Argimon S."/>
            <person name="Zhang W."/>
            <person name="Yang X."/>
            <person name="Jeffery I.B."/>
            <person name="Cooney J.C."/>
            <person name="Kagawa T.F."/>
            <person name="Liu W."/>
            <person name="Song Y."/>
            <person name="Salvetti E."/>
            <person name="Wrobel A."/>
            <person name="Rasinkangas P."/>
            <person name="Parkhill J."/>
            <person name="Rea M.C."/>
            <person name="O'Sullivan O."/>
            <person name="Ritari J."/>
            <person name="Douillard F.P."/>
            <person name="Paul Ross R."/>
            <person name="Yang R."/>
            <person name="Briner A.E."/>
            <person name="Felis G.E."/>
            <person name="de Vos W.M."/>
            <person name="Barrangou R."/>
            <person name="Klaenhammer T.R."/>
            <person name="Caufield P.W."/>
            <person name="Cui Y."/>
            <person name="Zhang H."/>
            <person name="O'Toole P.W."/>
        </authorList>
    </citation>
    <scope>NUCLEOTIDE SEQUENCE [LARGE SCALE GENOMIC DNA]</scope>
    <source>
        <strain evidence="6 7">DSM 14421</strain>
    </source>
</reference>
<protein>
    <recommendedName>
        <fullName evidence="8">Integral membrane protein</fullName>
    </recommendedName>
</protein>
<evidence type="ECO:0000313" key="7">
    <source>
        <dbReference type="Proteomes" id="UP000052013"/>
    </source>
</evidence>
<sequence>MSEKKIINALSYFSIVFAPFIFPFIVWLLTANNKDVHETAKHAFLLHLIPVILSILTLMLVGIMGLATKQTQATAIMFVILIVLVALVDLSMFVYNLYLGIKILLSDENDADQIS</sequence>
<dbReference type="RefSeq" id="WP_057865980.1">
    <property type="nucleotide sequence ID" value="NZ_AZEY01000104.1"/>
</dbReference>
<feature type="transmembrane region" description="Helical" evidence="5">
    <location>
        <begin position="75"/>
        <end position="98"/>
    </location>
</feature>
<dbReference type="STRING" id="1423739.FC85_GL001674"/>
<dbReference type="EMBL" id="AZEY01000104">
    <property type="protein sequence ID" value="KRL63244.1"/>
    <property type="molecule type" value="Genomic_DNA"/>
</dbReference>
<evidence type="ECO:0000256" key="1">
    <source>
        <dbReference type="ARBA" id="ARBA00004141"/>
    </source>
</evidence>
<evidence type="ECO:0000256" key="2">
    <source>
        <dbReference type="ARBA" id="ARBA00022692"/>
    </source>
</evidence>
<dbReference type="PATRIC" id="fig|1423739.3.peg.1756"/>
<evidence type="ECO:0000256" key="4">
    <source>
        <dbReference type="ARBA" id="ARBA00023136"/>
    </source>
</evidence>
<evidence type="ECO:0000256" key="5">
    <source>
        <dbReference type="SAM" id="Phobius"/>
    </source>
</evidence>
<organism evidence="6 7">
    <name type="scientific">Lentilactobacillus diolivorans DSM 14421</name>
    <dbReference type="NCBI Taxonomy" id="1423739"/>
    <lineage>
        <taxon>Bacteria</taxon>
        <taxon>Bacillati</taxon>
        <taxon>Bacillota</taxon>
        <taxon>Bacilli</taxon>
        <taxon>Lactobacillales</taxon>
        <taxon>Lactobacillaceae</taxon>
        <taxon>Lentilactobacillus</taxon>
    </lineage>
</organism>
<keyword evidence="2 5" id="KW-0812">Transmembrane</keyword>
<evidence type="ECO:0000313" key="6">
    <source>
        <dbReference type="EMBL" id="KRL63244.1"/>
    </source>
</evidence>
<proteinExistence type="predicted"/>
<feature type="transmembrane region" description="Helical" evidence="5">
    <location>
        <begin position="12"/>
        <end position="30"/>
    </location>
</feature>
<keyword evidence="4 5" id="KW-0472">Membrane</keyword>
<comment type="caution">
    <text evidence="6">The sequence shown here is derived from an EMBL/GenBank/DDBJ whole genome shotgun (WGS) entry which is preliminary data.</text>
</comment>
<dbReference type="Pfam" id="PF09685">
    <property type="entry name" value="MamF_MmsF"/>
    <property type="match status" value="1"/>
</dbReference>
<accession>A0A0R1S2K2</accession>